<dbReference type="PROSITE" id="PS51682">
    <property type="entry name" value="SAM_OMT_I"/>
    <property type="match status" value="1"/>
</dbReference>
<name>W4VMX6_9BACI</name>
<keyword evidence="4" id="KW-0479">Metal-binding</keyword>
<sequence>MQYLDNIRPSQSEWIIQLRREAEEHHVPIMDEHGIGLLQQLIRIHQPAKILEIGTAIGYSALRMLEAKPDTQITTVERNPEMVERAIYNITSLNKQNHIDVILGGDALEAADRITEKGPFDFIFIDAAKGQYRHFFDTYQQSLTDDGCIVTDNVLFRGMVANPSDASKRLQKLAEKIDQYNQWLLQHPEYHTTILPVGDGVALSVKKTK</sequence>
<dbReference type="EC" id="2.1.1.-" evidence="4"/>
<reference evidence="5 6" key="1">
    <citation type="journal article" date="2014" name="Genome Announc.">
        <title>Draft Genome Sequence of the Boron-Tolerant and Moderately Halotolerant Bacterium Gracilibacillus boraciitolerans JCM 21714T.</title>
        <authorList>
            <person name="Ahmed I."/>
            <person name="Oshima K."/>
            <person name="Suda W."/>
            <person name="Kitamura K."/>
            <person name="Iida T."/>
            <person name="Ohmori Y."/>
            <person name="Fujiwara T."/>
            <person name="Hattori M."/>
            <person name="Ohkuma M."/>
        </authorList>
    </citation>
    <scope>NUCLEOTIDE SEQUENCE [LARGE SCALE GENOMIC DNA]</scope>
    <source>
        <strain evidence="5 6">JCM 21714</strain>
    </source>
</reference>
<keyword evidence="2 4" id="KW-0808">Transferase</keyword>
<dbReference type="STRING" id="1298598.JCM21714_3238"/>
<dbReference type="GO" id="GO:0008171">
    <property type="term" value="F:O-methyltransferase activity"/>
    <property type="evidence" value="ECO:0007669"/>
    <property type="project" value="InterPro"/>
</dbReference>
<dbReference type="GO" id="GO:0016300">
    <property type="term" value="F:tRNA (uridine) methyltransferase activity"/>
    <property type="evidence" value="ECO:0007669"/>
    <property type="project" value="UniProtKB-UniRule"/>
</dbReference>
<feature type="binding site" evidence="4">
    <location>
        <position position="60"/>
    </location>
    <ligand>
        <name>S-adenosyl-L-methionine</name>
        <dbReference type="ChEBI" id="CHEBI:59789"/>
    </ligand>
</feature>
<dbReference type="GO" id="GO:0030488">
    <property type="term" value="P:tRNA methylation"/>
    <property type="evidence" value="ECO:0007669"/>
    <property type="project" value="UniProtKB-UniRule"/>
</dbReference>
<evidence type="ECO:0000256" key="1">
    <source>
        <dbReference type="ARBA" id="ARBA00022603"/>
    </source>
</evidence>
<protein>
    <recommendedName>
        <fullName evidence="4">tRNA 5-hydroxyuridine methyltransferase</fullName>
        <ecNumber evidence="4">2.1.1.-</ecNumber>
    </recommendedName>
    <alternativeName>
        <fullName evidence="4">ho5U methyltransferase</fullName>
    </alternativeName>
</protein>
<dbReference type="HAMAP" id="MF_02217">
    <property type="entry name" value="TrmR_methyltr"/>
    <property type="match status" value="1"/>
</dbReference>
<feature type="binding site" evidence="4">
    <location>
        <position position="153"/>
    </location>
    <ligand>
        <name>Mg(2+)</name>
        <dbReference type="ChEBI" id="CHEBI:18420"/>
    </ligand>
</feature>
<evidence type="ECO:0000313" key="6">
    <source>
        <dbReference type="Proteomes" id="UP000019102"/>
    </source>
</evidence>
<keyword evidence="4" id="KW-0819">tRNA processing</keyword>
<comment type="similarity">
    <text evidence="4">Belongs to the class I-like SAM-binding methyltransferase superfamily. Cation-dependent O-methyltransferase family.</text>
</comment>
<organism evidence="5 6">
    <name type="scientific">Gracilibacillus boraciitolerans JCM 21714</name>
    <dbReference type="NCBI Taxonomy" id="1298598"/>
    <lineage>
        <taxon>Bacteria</taxon>
        <taxon>Bacillati</taxon>
        <taxon>Bacillota</taxon>
        <taxon>Bacilli</taxon>
        <taxon>Bacillales</taxon>
        <taxon>Bacillaceae</taxon>
        <taxon>Gracilibacillus</taxon>
    </lineage>
</organism>
<evidence type="ECO:0000256" key="2">
    <source>
        <dbReference type="ARBA" id="ARBA00022679"/>
    </source>
</evidence>
<dbReference type="GO" id="GO:0000287">
    <property type="term" value="F:magnesium ion binding"/>
    <property type="evidence" value="ECO:0007669"/>
    <property type="project" value="UniProtKB-UniRule"/>
</dbReference>
<dbReference type="InterPro" id="IPR043675">
    <property type="entry name" value="TrmR_methyltr"/>
</dbReference>
<evidence type="ECO:0000256" key="4">
    <source>
        <dbReference type="HAMAP-Rule" id="MF_02217"/>
    </source>
</evidence>
<evidence type="ECO:0000313" key="5">
    <source>
        <dbReference type="EMBL" id="GAE94104.1"/>
    </source>
</evidence>
<keyword evidence="1 4" id="KW-0489">Methyltransferase</keyword>
<comment type="catalytic activity">
    <reaction evidence="4">
        <text>5-hydroxyuridine(34) in tRNA + S-adenosyl-L-methionine = 5-methoxyuridine(34) in tRNA + S-adenosyl-L-homocysteine + H(+)</text>
        <dbReference type="Rhea" id="RHEA:60524"/>
        <dbReference type="Rhea" id="RHEA-COMP:13381"/>
        <dbReference type="Rhea" id="RHEA-COMP:15591"/>
        <dbReference type="ChEBI" id="CHEBI:15378"/>
        <dbReference type="ChEBI" id="CHEBI:57856"/>
        <dbReference type="ChEBI" id="CHEBI:59789"/>
        <dbReference type="ChEBI" id="CHEBI:136877"/>
        <dbReference type="ChEBI" id="CHEBI:143860"/>
    </reaction>
</comment>
<dbReference type="eggNOG" id="COG4122">
    <property type="taxonomic scope" value="Bacteria"/>
</dbReference>
<feature type="binding site" evidence="4">
    <location>
        <position position="30"/>
    </location>
    <ligand>
        <name>S-adenosyl-L-methionine</name>
        <dbReference type="ChEBI" id="CHEBI:59789"/>
    </ligand>
</feature>
<dbReference type="Proteomes" id="UP000019102">
    <property type="component" value="Unassembled WGS sequence"/>
</dbReference>
<feature type="binding site" evidence="4">
    <location>
        <position position="126"/>
    </location>
    <ligand>
        <name>Mg(2+)</name>
        <dbReference type="ChEBI" id="CHEBI:18420"/>
    </ligand>
</feature>
<comment type="caution">
    <text evidence="5">The sequence shown here is derived from an EMBL/GenBank/DDBJ whole genome shotgun (WGS) entry which is preliminary data.</text>
</comment>
<proteinExistence type="inferred from homology"/>
<feature type="binding site" evidence="4">
    <location>
        <position position="152"/>
    </location>
    <ligand>
        <name>Mg(2+)</name>
        <dbReference type="ChEBI" id="CHEBI:18420"/>
    </ligand>
</feature>
<comment type="subunit">
    <text evidence="4">Homodimer.</text>
</comment>
<dbReference type="GO" id="GO:0008757">
    <property type="term" value="F:S-adenosylmethionine-dependent methyltransferase activity"/>
    <property type="evidence" value="ECO:0007669"/>
    <property type="project" value="TreeGrafter"/>
</dbReference>
<comment type="function">
    <text evidence="4">Catalyzes the methylation of 5-hydroxyuridine (ho5U) to form 5-methoxyuridine (mo5U) at position 34 in tRNAs.</text>
</comment>
<dbReference type="InterPro" id="IPR029063">
    <property type="entry name" value="SAM-dependent_MTases_sf"/>
</dbReference>
<feature type="binding site" evidence="4">
    <location>
        <position position="77"/>
    </location>
    <ligand>
        <name>S-adenosyl-L-methionine</name>
        <dbReference type="ChEBI" id="CHEBI:59789"/>
    </ligand>
</feature>
<dbReference type="SUPFAM" id="SSF53335">
    <property type="entry name" value="S-adenosyl-L-methionine-dependent methyltransferases"/>
    <property type="match status" value="1"/>
</dbReference>
<keyword evidence="3 4" id="KW-0949">S-adenosyl-L-methionine</keyword>
<evidence type="ECO:0000256" key="3">
    <source>
        <dbReference type="ARBA" id="ARBA00022691"/>
    </source>
</evidence>
<dbReference type="PANTHER" id="PTHR10509">
    <property type="entry name" value="O-METHYLTRANSFERASE-RELATED"/>
    <property type="match status" value="1"/>
</dbReference>
<keyword evidence="4" id="KW-0460">Magnesium</keyword>
<feature type="binding site" evidence="4">
    <location>
        <begin position="106"/>
        <end position="107"/>
    </location>
    <ligand>
        <name>S-adenosyl-L-methionine</name>
        <dbReference type="ChEBI" id="CHEBI:59789"/>
    </ligand>
</feature>
<dbReference type="CDD" id="cd02440">
    <property type="entry name" value="AdoMet_MTases"/>
    <property type="match status" value="1"/>
</dbReference>
<dbReference type="InterPro" id="IPR050362">
    <property type="entry name" value="Cation-dep_OMT"/>
</dbReference>
<keyword evidence="6" id="KW-1185">Reference proteome</keyword>
<dbReference type="EMBL" id="BAVS01000019">
    <property type="protein sequence ID" value="GAE94104.1"/>
    <property type="molecule type" value="Genomic_DNA"/>
</dbReference>
<dbReference type="InterPro" id="IPR002935">
    <property type="entry name" value="SAM_O-MeTrfase"/>
</dbReference>
<accession>W4VMX6</accession>
<dbReference type="PANTHER" id="PTHR10509:SF14">
    <property type="entry name" value="CAFFEOYL-COA O-METHYLTRANSFERASE 3-RELATED"/>
    <property type="match status" value="1"/>
</dbReference>
<feature type="binding site" evidence="4">
    <location>
        <position position="126"/>
    </location>
    <ligand>
        <name>S-adenosyl-L-methionine</name>
        <dbReference type="ChEBI" id="CHEBI:59789"/>
    </ligand>
</feature>
<dbReference type="AlphaFoldDB" id="W4VMX6"/>
<dbReference type="Gene3D" id="3.40.50.150">
    <property type="entry name" value="Vaccinia Virus protein VP39"/>
    <property type="match status" value="1"/>
</dbReference>
<dbReference type="Pfam" id="PF01596">
    <property type="entry name" value="Methyltransf_3"/>
    <property type="match status" value="1"/>
</dbReference>
<gene>
    <name evidence="4" type="primary">trmR</name>
    <name evidence="5" type="ORF">JCM21714_3238</name>
</gene>